<protein>
    <submittedName>
        <fullName evidence="4">WD40 repeat protein</fullName>
    </submittedName>
</protein>
<evidence type="ECO:0000256" key="2">
    <source>
        <dbReference type="ARBA" id="ARBA00022737"/>
    </source>
</evidence>
<dbReference type="EMBL" id="JACHIR010000001">
    <property type="protein sequence ID" value="MBB5896631.1"/>
    <property type="molecule type" value="Genomic_DNA"/>
</dbReference>
<feature type="repeat" description="WD" evidence="3">
    <location>
        <begin position="261"/>
        <end position="296"/>
    </location>
</feature>
<dbReference type="PANTHER" id="PTHR44129">
    <property type="entry name" value="WD REPEAT-CONTAINING PROTEIN POP1"/>
    <property type="match status" value="1"/>
</dbReference>
<dbReference type="Pfam" id="PF19953">
    <property type="entry name" value="EACC1"/>
    <property type="match status" value="1"/>
</dbReference>
<dbReference type="InterPro" id="IPR045428">
    <property type="entry name" value="EACC1"/>
</dbReference>
<dbReference type="PROSITE" id="PS00678">
    <property type="entry name" value="WD_REPEATS_1"/>
    <property type="match status" value="3"/>
</dbReference>
<keyword evidence="2" id="KW-0677">Repeat</keyword>
<proteinExistence type="predicted"/>
<evidence type="ECO:0000313" key="5">
    <source>
        <dbReference type="Proteomes" id="UP000585638"/>
    </source>
</evidence>
<dbReference type="SMART" id="SM00320">
    <property type="entry name" value="WD40"/>
    <property type="match status" value="9"/>
</dbReference>
<keyword evidence="1 3" id="KW-0853">WD repeat</keyword>
<evidence type="ECO:0000313" key="4">
    <source>
        <dbReference type="EMBL" id="MBB5896631.1"/>
    </source>
</evidence>
<feature type="repeat" description="WD" evidence="3">
    <location>
        <begin position="395"/>
        <end position="436"/>
    </location>
</feature>
<gene>
    <name evidence="4" type="ORF">BJ998_007827</name>
</gene>
<dbReference type="SUPFAM" id="SSF50978">
    <property type="entry name" value="WD40 repeat-like"/>
    <property type="match status" value="1"/>
</dbReference>
<dbReference type="PROSITE" id="PS50082">
    <property type="entry name" value="WD_REPEATS_2"/>
    <property type="match status" value="8"/>
</dbReference>
<dbReference type="PRINTS" id="PR00320">
    <property type="entry name" value="GPROTEINBRPT"/>
</dbReference>
<dbReference type="InterPro" id="IPR050349">
    <property type="entry name" value="WD_LIS1/nudF_dynein_reg"/>
</dbReference>
<organism evidence="4 5">
    <name type="scientific">Kutzneria kofuensis</name>
    <dbReference type="NCBI Taxonomy" id="103725"/>
    <lineage>
        <taxon>Bacteria</taxon>
        <taxon>Bacillati</taxon>
        <taxon>Actinomycetota</taxon>
        <taxon>Actinomycetes</taxon>
        <taxon>Pseudonocardiales</taxon>
        <taxon>Pseudonocardiaceae</taxon>
        <taxon>Kutzneria</taxon>
    </lineage>
</organism>
<name>A0A7W9NLM5_9PSEU</name>
<comment type="caution">
    <text evidence="4">The sequence shown here is derived from an EMBL/GenBank/DDBJ whole genome shotgun (WGS) entry which is preliminary data.</text>
</comment>
<feature type="repeat" description="WD" evidence="3">
    <location>
        <begin position="170"/>
        <end position="210"/>
    </location>
</feature>
<sequence>MATLAPGGAAVVLVGAVMRWLRYRRGDVTVTVERGTEKVQVSATRVLSSAGLLVSVSNTGAIVLWDVSQPGHPAPIGQPVPGHDGGATAVAVGPDGTVATGGRDNAVRLWRIDSSSRRLVPLGAPLVGHTGEVTSVAFSPDGKMLASGSLDRTVRLWNLGADPVAPAAAPLPHRSGVRTVAFSPDGRILATTSDGVVQLWDSTDPQRLTPRTPPMTQHAGPVTAIAFSPNGKILATGDADTTVRLWGIGTPGPPRPLGEPLIGHRGSVAALSFSPDGAPLASGSADGTVRLWDVRNPVVAAAVGQLPGTSGQVMFRPGNDILAVAGADQSLQLWDVHEPGAPVLAGKVATGHRDGITGLAFDSDGRMLATSSDDKTVRVWDTATPTRVTEIGGPITGHSSAVAAVSFGSGDTTLLSAGQDGNLMVWDLHDPAHAQLFAAMFSSSALTGLTALARSRDGHTVAVGTANATVIGDVDADRVAAWICATAGSPITAKEWGQYFPDLPYQSSCA</sequence>
<dbReference type="InterPro" id="IPR020472">
    <property type="entry name" value="WD40_PAC1"/>
</dbReference>
<evidence type="ECO:0000256" key="3">
    <source>
        <dbReference type="PROSITE-ProRule" id="PRU00221"/>
    </source>
</evidence>
<dbReference type="PROSITE" id="PS50294">
    <property type="entry name" value="WD_REPEATS_REGION"/>
    <property type="match status" value="7"/>
</dbReference>
<dbReference type="InterPro" id="IPR001680">
    <property type="entry name" value="WD40_rpt"/>
</dbReference>
<dbReference type="AlphaFoldDB" id="A0A7W9NLM5"/>
<feature type="repeat" description="WD" evidence="3">
    <location>
        <begin position="313"/>
        <end position="336"/>
    </location>
</feature>
<accession>A0A7W9NLM5</accession>
<keyword evidence="5" id="KW-1185">Reference proteome</keyword>
<evidence type="ECO:0000256" key="1">
    <source>
        <dbReference type="ARBA" id="ARBA00022574"/>
    </source>
</evidence>
<dbReference type="Gene3D" id="2.130.10.10">
    <property type="entry name" value="YVTN repeat-like/Quinoprotein amine dehydrogenase"/>
    <property type="match status" value="3"/>
</dbReference>
<dbReference type="Pfam" id="PF00400">
    <property type="entry name" value="WD40"/>
    <property type="match status" value="7"/>
</dbReference>
<feature type="repeat" description="WD" evidence="3">
    <location>
        <begin position="80"/>
        <end position="120"/>
    </location>
</feature>
<dbReference type="InterPro" id="IPR015943">
    <property type="entry name" value="WD40/YVTN_repeat-like_dom_sf"/>
</dbReference>
<dbReference type="Proteomes" id="UP000585638">
    <property type="component" value="Unassembled WGS sequence"/>
</dbReference>
<dbReference type="CDD" id="cd00200">
    <property type="entry name" value="WD40"/>
    <property type="match status" value="1"/>
</dbReference>
<reference evidence="4 5" key="1">
    <citation type="submission" date="2020-08" db="EMBL/GenBank/DDBJ databases">
        <title>Sequencing the genomes of 1000 actinobacteria strains.</title>
        <authorList>
            <person name="Klenk H.-P."/>
        </authorList>
    </citation>
    <scope>NUCLEOTIDE SEQUENCE [LARGE SCALE GENOMIC DNA]</scope>
    <source>
        <strain evidence="4 5">DSM 43851</strain>
    </source>
</reference>
<feature type="repeat" description="WD" evidence="3">
    <location>
        <begin position="126"/>
        <end position="159"/>
    </location>
</feature>
<dbReference type="SUPFAM" id="SSF50960">
    <property type="entry name" value="TolB, C-terminal domain"/>
    <property type="match status" value="1"/>
</dbReference>
<feature type="repeat" description="WD" evidence="3">
    <location>
        <begin position="349"/>
        <end position="390"/>
    </location>
</feature>
<feature type="repeat" description="WD" evidence="3">
    <location>
        <begin position="215"/>
        <end position="246"/>
    </location>
</feature>
<dbReference type="InterPro" id="IPR036322">
    <property type="entry name" value="WD40_repeat_dom_sf"/>
</dbReference>
<dbReference type="InterPro" id="IPR019775">
    <property type="entry name" value="WD40_repeat_CS"/>
</dbReference>